<dbReference type="GO" id="GO:0016020">
    <property type="term" value="C:membrane"/>
    <property type="evidence" value="ECO:0007669"/>
    <property type="project" value="UniProtKB-SubCell"/>
</dbReference>
<organism evidence="11 12">
    <name type="scientific">Brassica oleracea var. oleracea</name>
    <dbReference type="NCBI Taxonomy" id="109376"/>
    <lineage>
        <taxon>Eukaryota</taxon>
        <taxon>Viridiplantae</taxon>
        <taxon>Streptophyta</taxon>
        <taxon>Embryophyta</taxon>
        <taxon>Tracheophyta</taxon>
        <taxon>Spermatophyta</taxon>
        <taxon>Magnoliopsida</taxon>
        <taxon>eudicotyledons</taxon>
        <taxon>Gunneridae</taxon>
        <taxon>Pentapetalae</taxon>
        <taxon>rosids</taxon>
        <taxon>malvids</taxon>
        <taxon>Brassicales</taxon>
        <taxon>Brassicaceae</taxon>
        <taxon>Brassiceae</taxon>
        <taxon>Brassica</taxon>
    </lineage>
</organism>
<dbReference type="AlphaFoldDB" id="A0A0D3E1P9"/>
<dbReference type="SMART" id="SM00248">
    <property type="entry name" value="ANK"/>
    <property type="match status" value="3"/>
</dbReference>
<keyword evidence="6" id="KW-0677">Repeat</keyword>
<comment type="subcellular location">
    <subcellularLocation>
        <location evidence="1">Membrane</location>
        <topology evidence="1">Single-pass type I membrane protein</topology>
    </subcellularLocation>
</comment>
<proteinExistence type="inferred from homology"/>
<evidence type="ECO:0000256" key="7">
    <source>
        <dbReference type="ARBA" id="ARBA00022989"/>
    </source>
</evidence>
<evidence type="ECO:0000256" key="2">
    <source>
        <dbReference type="ARBA" id="ARBA00009592"/>
    </source>
</evidence>
<dbReference type="InterPro" id="IPR032675">
    <property type="entry name" value="LRR_dom_sf"/>
</dbReference>
<dbReference type="PROSITE" id="PS50088">
    <property type="entry name" value="ANK_REPEAT"/>
    <property type="match status" value="3"/>
</dbReference>
<reference evidence="11" key="2">
    <citation type="submission" date="2015-03" db="UniProtKB">
        <authorList>
            <consortium name="EnsemblPlants"/>
        </authorList>
    </citation>
    <scope>IDENTIFICATION</scope>
</reference>
<dbReference type="InterPro" id="IPR036770">
    <property type="entry name" value="Ankyrin_rpt-contain_sf"/>
</dbReference>
<dbReference type="PANTHER" id="PTHR47988">
    <property type="entry name" value="SOMATIC EMBRYOGENESIS RECEPTOR KINASE 1"/>
    <property type="match status" value="1"/>
</dbReference>
<dbReference type="SUPFAM" id="SSF52058">
    <property type="entry name" value="L domain-like"/>
    <property type="match status" value="1"/>
</dbReference>
<sequence>MIQDQPLVVFSLRRNSFRRRSSITNLDDRGWTPLHVKARKGDLKSVKQLLDQGFDVNALAWGPKSKGVSPLHLAAEGGHIDVMDLLLERGANIDARTWGSCGWTPLHAAAKERKREAVKFLVENGAFLPDDISDTRFNPPVHYCHGLEWAYEEMKKLNSESSSSGLAVEKMSELSIMLSSKSFKSVLILCRTVKALNEIKASLGWRVVYSWVGDDPCGDGDLPPWSGVTCSTQGGYRVVTELEVYAVSIVGPFPIAVTNLLDLTRLDLHNNKLTGPIPPQIGRLKRLKVLNLRWNKLQDVIPPEIGELKRLTHLYLSFNSFKGEIPKELAALPELRYLYLQENRLIGRIPAELGTLQNLRHLDVGNNHLVGTIRELIRFDGSFPSLRNLYLNNNYLSGGIPAQLSNLTSLEIVYLSYNKLIGNIPFAISHIPKLTFLYLDHNQFTGRIPDAFYKHPFLKEIQVLTIRTHVSVCFRYIEGNMFKQGANPIGTHIVLEVSDSDFVV</sequence>
<dbReference type="InterPro" id="IPR002110">
    <property type="entry name" value="Ankyrin_rpt"/>
</dbReference>
<keyword evidence="8" id="KW-0472">Membrane</keyword>
<evidence type="ECO:0000256" key="5">
    <source>
        <dbReference type="ARBA" id="ARBA00022729"/>
    </source>
</evidence>
<comment type="similarity">
    <text evidence="2">Belongs to the RLP family.</text>
</comment>
<evidence type="ECO:0000256" key="10">
    <source>
        <dbReference type="PROSITE-ProRule" id="PRU00023"/>
    </source>
</evidence>
<dbReference type="Pfam" id="PF12796">
    <property type="entry name" value="Ank_2"/>
    <property type="match status" value="1"/>
</dbReference>
<keyword evidence="7" id="KW-1133">Transmembrane helix</keyword>
<keyword evidence="12" id="KW-1185">Reference proteome</keyword>
<dbReference type="Proteomes" id="UP000032141">
    <property type="component" value="Chromosome C9"/>
</dbReference>
<dbReference type="SMART" id="SM00369">
    <property type="entry name" value="LRR_TYP"/>
    <property type="match status" value="5"/>
</dbReference>
<accession>A0A0D3E1P9</accession>
<evidence type="ECO:0000313" key="12">
    <source>
        <dbReference type="Proteomes" id="UP000032141"/>
    </source>
</evidence>
<keyword evidence="10" id="KW-0040">ANK repeat</keyword>
<feature type="repeat" description="ANK" evidence="10">
    <location>
        <begin position="29"/>
        <end position="61"/>
    </location>
</feature>
<dbReference type="PROSITE" id="PS50297">
    <property type="entry name" value="ANK_REP_REGION"/>
    <property type="match status" value="3"/>
</dbReference>
<protein>
    <submittedName>
        <fullName evidence="11">Uncharacterized protein</fullName>
    </submittedName>
</protein>
<dbReference type="Pfam" id="PF13855">
    <property type="entry name" value="LRR_8"/>
    <property type="match status" value="2"/>
</dbReference>
<evidence type="ECO:0000256" key="4">
    <source>
        <dbReference type="ARBA" id="ARBA00022692"/>
    </source>
</evidence>
<dbReference type="InterPro" id="IPR001611">
    <property type="entry name" value="Leu-rich_rpt"/>
</dbReference>
<dbReference type="EnsemblPlants" id="Bo9g014520.1">
    <property type="protein sequence ID" value="Bo9g014520.1"/>
    <property type="gene ID" value="Bo9g014520"/>
</dbReference>
<evidence type="ECO:0000313" key="11">
    <source>
        <dbReference type="EnsemblPlants" id="Bo9g014520.1"/>
    </source>
</evidence>
<evidence type="ECO:0000256" key="9">
    <source>
        <dbReference type="ARBA" id="ARBA00023180"/>
    </source>
</evidence>
<dbReference type="FunFam" id="3.80.10.10:FF:000041">
    <property type="entry name" value="LRR receptor-like serine/threonine-protein kinase ERECTA"/>
    <property type="match status" value="1"/>
</dbReference>
<dbReference type="Pfam" id="PF00023">
    <property type="entry name" value="Ank"/>
    <property type="match status" value="1"/>
</dbReference>
<keyword evidence="9" id="KW-0325">Glycoprotein</keyword>
<dbReference type="Gene3D" id="1.25.40.20">
    <property type="entry name" value="Ankyrin repeat-containing domain"/>
    <property type="match status" value="1"/>
</dbReference>
<evidence type="ECO:0000256" key="3">
    <source>
        <dbReference type="ARBA" id="ARBA00022614"/>
    </source>
</evidence>
<evidence type="ECO:0000256" key="6">
    <source>
        <dbReference type="ARBA" id="ARBA00022737"/>
    </source>
</evidence>
<reference evidence="11 12" key="1">
    <citation type="journal article" date="2014" name="Genome Biol.">
        <title>Transcriptome and methylome profiling reveals relics of genome dominance in the mesopolyploid Brassica oleracea.</title>
        <authorList>
            <person name="Parkin I.A."/>
            <person name="Koh C."/>
            <person name="Tang H."/>
            <person name="Robinson S.J."/>
            <person name="Kagale S."/>
            <person name="Clarke W.E."/>
            <person name="Town C.D."/>
            <person name="Nixon J."/>
            <person name="Krishnakumar V."/>
            <person name="Bidwell S.L."/>
            <person name="Denoeud F."/>
            <person name="Belcram H."/>
            <person name="Links M.G."/>
            <person name="Just J."/>
            <person name="Clarke C."/>
            <person name="Bender T."/>
            <person name="Huebert T."/>
            <person name="Mason A.S."/>
            <person name="Pires J.C."/>
            <person name="Barker G."/>
            <person name="Moore J."/>
            <person name="Walley P.G."/>
            <person name="Manoli S."/>
            <person name="Batley J."/>
            <person name="Edwards D."/>
            <person name="Nelson M.N."/>
            <person name="Wang X."/>
            <person name="Paterson A.H."/>
            <person name="King G."/>
            <person name="Bancroft I."/>
            <person name="Chalhoub B."/>
            <person name="Sharpe A.G."/>
        </authorList>
    </citation>
    <scope>NUCLEOTIDE SEQUENCE</scope>
    <source>
        <strain evidence="11 12">cv. TO1000</strain>
    </source>
</reference>
<dbReference type="eggNOG" id="KOG0504">
    <property type="taxonomic scope" value="Eukaryota"/>
</dbReference>
<keyword evidence="4" id="KW-0812">Transmembrane</keyword>
<dbReference type="SUPFAM" id="SSF48403">
    <property type="entry name" value="Ankyrin repeat"/>
    <property type="match status" value="1"/>
</dbReference>
<dbReference type="Gene3D" id="3.80.10.10">
    <property type="entry name" value="Ribonuclease Inhibitor"/>
    <property type="match status" value="2"/>
</dbReference>
<keyword evidence="3" id="KW-0433">Leucine-rich repeat</keyword>
<dbReference type="Pfam" id="PF12799">
    <property type="entry name" value="LRR_4"/>
    <property type="match status" value="1"/>
</dbReference>
<dbReference type="eggNOG" id="KOG0619">
    <property type="taxonomic scope" value="Eukaryota"/>
</dbReference>
<name>A0A0D3E1P9_BRAOL</name>
<dbReference type="FunFam" id="3.80.10.10:FF:000367">
    <property type="entry name" value="Putative leucine-rich repeat receptor-like protein kinase"/>
    <property type="match status" value="1"/>
</dbReference>
<dbReference type="Gramene" id="Bo9g014520.1">
    <property type="protein sequence ID" value="Bo9g014520.1"/>
    <property type="gene ID" value="Bo9g014520"/>
</dbReference>
<feature type="repeat" description="ANK" evidence="10">
    <location>
        <begin position="66"/>
        <end position="98"/>
    </location>
</feature>
<evidence type="ECO:0000256" key="1">
    <source>
        <dbReference type="ARBA" id="ARBA00004479"/>
    </source>
</evidence>
<dbReference type="InterPro" id="IPR003591">
    <property type="entry name" value="Leu-rich_rpt_typical-subtyp"/>
</dbReference>
<feature type="repeat" description="ANK" evidence="10">
    <location>
        <begin position="101"/>
        <end position="126"/>
    </location>
</feature>
<dbReference type="PRINTS" id="PR01415">
    <property type="entry name" value="ANKYRIN"/>
</dbReference>
<evidence type="ECO:0000256" key="8">
    <source>
        <dbReference type="ARBA" id="ARBA00023136"/>
    </source>
</evidence>
<keyword evidence="5" id="KW-0732">Signal</keyword>
<dbReference type="HOGENOM" id="CLU_000288_18_22_1"/>
<dbReference type="InterPro" id="IPR025875">
    <property type="entry name" value="Leu-rich_rpt_4"/>
</dbReference>